<feature type="chain" id="PRO_5046329346" description="Lipoprotein" evidence="1">
    <location>
        <begin position="19"/>
        <end position="141"/>
    </location>
</feature>
<dbReference type="PROSITE" id="PS51257">
    <property type="entry name" value="PROKAR_LIPOPROTEIN"/>
    <property type="match status" value="1"/>
</dbReference>
<reference evidence="2" key="1">
    <citation type="submission" date="2022-07" db="EMBL/GenBank/DDBJ databases">
        <title>Sphingomonas sp. nov., a novel bacterium isolated from the north slope of the Mount Everest.</title>
        <authorList>
            <person name="Cui X."/>
            <person name="Liu Y."/>
        </authorList>
    </citation>
    <scope>NUCLEOTIDE SEQUENCE</scope>
    <source>
        <strain evidence="2">S5-59</strain>
    </source>
</reference>
<protein>
    <recommendedName>
        <fullName evidence="4">Lipoprotein</fullName>
    </recommendedName>
</protein>
<dbReference type="EMBL" id="CP101740">
    <property type="protein sequence ID" value="UUL81633.1"/>
    <property type="molecule type" value="Genomic_DNA"/>
</dbReference>
<dbReference type="Proteomes" id="UP001058533">
    <property type="component" value="Chromosome"/>
</dbReference>
<proteinExistence type="predicted"/>
<organism evidence="2 3">
    <name type="scientific">Sphingomonas qomolangmaensis</name>
    <dbReference type="NCBI Taxonomy" id="2918765"/>
    <lineage>
        <taxon>Bacteria</taxon>
        <taxon>Pseudomonadati</taxon>
        <taxon>Pseudomonadota</taxon>
        <taxon>Alphaproteobacteria</taxon>
        <taxon>Sphingomonadales</taxon>
        <taxon>Sphingomonadaceae</taxon>
        <taxon>Sphingomonas</taxon>
    </lineage>
</organism>
<evidence type="ECO:0000256" key="1">
    <source>
        <dbReference type="SAM" id="SignalP"/>
    </source>
</evidence>
<gene>
    <name evidence="2" type="ORF">NMP03_10520</name>
</gene>
<evidence type="ECO:0000313" key="3">
    <source>
        <dbReference type="Proteomes" id="UP001058533"/>
    </source>
</evidence>
<evidence type="ECO:0008006" key="4">
    <source>
        <dbReference type="Google" id="ProtNLM"/>
    </source>
</evidence>
<name>A0ABY5L7Q7_9SPHN</name>
<sequence length="141" mass="15190">MRAIAFPLLSAIALAGCAATPEEMARSDAADARQMARIEKKLAGYVPGEPQSCVNQSLLRSSDQYGQTILYQQGTSTYYRNDTSPGCRLGQDDILVTQTPTGQLCRGDIVRTVDRTAGFMTGSCSLGEFVPYRRASRSGAN</sequence>
<keyword evidence="1" id="KW-0732">Signal</keyword>
<feature type="signal peptide" evidence="1">
    <location>
        <begin position="1"/>
        <end position="18"/>
    </location>
</feature>
<accession>A0ABY5L7Q7</accession>
<evidence type="ECO:0000313" key="2">
    <source>
        <dbReference type="EMBL" id="UUL81633.1"/>
    </source>
</evidence>
<keyword evidence="3" id="KW-1185">Reference proteome</keyword>
<dbReference type="RefSeq" id="WP_256505325.1">
    <property type="nucleotide sequence ID" value="NZ_CP101740.1"/>
</dbReference>